<comment type="subcellular location">
    <subcellularLocation>
        <location evidence="1">Membrane</location>
    </subcellularLocation>
</comment>
<keyword evidence="4" id="KW-0325">Glycoprotein</keyword>
<feature type="non-terminal residue" evidence="6">
    <location>
        <position position="182"/>
    </location>
</feature>
<evidence type="ECO:0000313" key="7">
    <source>
        <dbReference type="Proteomes" id="UP000540952"/>
    </source>
</evidence>
<comment type="caution">
    <text evidence="6">The sequence shown here is derived from an EMBL/GenBank/DDBJ whole genome shotgun (WGS) entry which is preliminary data.</text>
</comment>
<feature type="non-terminal residue" evidence="6">
    <location>
        <position position="1"/>
    </location>
</feature>
<organism evidence="6 7">
    <name type="scientific">Tachuris rubrigastra</name>
    <dbReference type="NCBI Taxonomy" id="495162"/>
    <lineage>
        <taxon>Eukaryota</taxon>
        <taxon>Metazoa</taxon>
        <taxon>Chordata</taxon>
        <taxon>Craniata</taxon>
        <taxon>Vertebrata</taxon>
        <taxon>Euteleostomi</taxon>
        <taxon>Archelosauria</taxon>
        <taxon>Archosauria</taxon>
        <taxon>Dinosauria</taxon>
        <taxon>Saurischia</taxon>
        <taxon>Theropoda</taxon>
        <taxon>Coelurosauria</taxon>
        <taxon>Aves</taxon>
        <taxon>Neognathae</taxon>
        <taxon>Neoaves</taxon>
        <taxon>Telluraves</taxon>
        <taxon>Australaves</taxon>
        <taxon>Passeriformes</taxon>
        <taxon>Tyrannidae</taxon>
        <taxon>Tachuris</taxon>
    </lineage>
</organism>
<dbReference type="Gene3D" id="2.60.40.10">
    <property type="entry name" value="Immunoglobulins"/>
    <property type="match status" value="1"/>
</dbReference>
<feature type="domain" description="Immunoglobulin" evidence="5">
    <location>
        <begin position="7"/>
        <end position="100"/>
    </location>
</feature>
<dbReference type="InterPro" id="IPR013783">
    <property type="entry name" value="Ig-like_fold"/>
</dbReference>
<gene>
    <name evidence="6" type="primary">Cd58</name>
    <name evidence="6" type="ORF">TACRUB_R00549</name>
</gene>
<accession>A0A7K4WAD7</accession>
<proteinExistence type="predicted"/>
<dbReference type="InterPro" id="IPR015631">
    <property type="entry name" value="CD2/SLAM_rcpt"/>
</dbReference>
<evidence type="ECO:0000256" key="3">
    <source>
        <dbReference type="ARBA" id="ARBA00023136"/>
    </source>
</evidence>
<keyword evidence="3" id="KW-0472">Membrane</keyword>
<protein>
    <submittedName>
        <fullName evidence="6">LFA3 protein</fullName>
    </submittedName>
</protein>
<evidence type="ECO:0000259" key="5">
    <source>
        <dbReference type="SMART" id="SM00409"/>
    </source>
</evidence>
<dbReference type="InterPro" id="IPR036179">
    <property type="entry name" value="Ig-like_dom_sf"/>
</dbReference>
<dbReference type="PANTHER" id="PTHR12080:SF55">
    <property type="entry name" value="LYMPHOCYTE FUNCTION-ASSOCIATED ANTIGEN 3"/>
    <property type="match status" value="1"/>
</dbReference>
<keyword evidence="2" id="KW-0732">Signal</keyword>
<evidence type="ECO:0000256" key="1">
    <source>
        <dbReference type="ARBA" id="ARBA00004370"/>
    </source>
</evidence>
<evidence type="ECO:0000256" key="4">
    <source>
        <dbReference type="ARBA" id="ARBA00023180"/>
    </source>
</evidence>
<dbReference type="SUPFAM" id="SSF48726">
    <property type="entry name" value="Immunoglobulin"/>
    <property type="match status" value="1"/>
</dbReference>
<dbReference type="PANTHER" id="PTHR12080">
    <property type="entry name" value="SIGNALING LYMPHOCYTIC ACTIVATION MOLECULE"/>
    <property type="match status" value="1"/>
</dbReference>
<dbReference type="GO" id="GO:0016020">
    <property type="term" value="C:membrane"/>
    <property type="evidence" value="ECO:0007669"/>
    <property type="project" value="UniProtKB-SubCell"/>
</dbReference>
<dbReference type="InterPro" id="IPR003599">
    <property type="entry name" value="Ig_sub"/>
</dbReference>
<reference evidence="6 7" key="1">
    <citation type="submission" date="2019-09" db="EMBL/GenBank/DDBJ databases">
        <title>Bird 10,000 Genomes (B10K) Project - Family phase.</title>
        <authorList>
            <person name="Zhang G."/>
        </authorList>
    </citation>
    <scope>NUCLEOTIDE SEQUENCE [LARGE SCALE GENOMIC DNA]</scope>
    <source>
        <strain evidence="6">B10K-CU-031-13</strain>
        <tissue evidence="6">Muscle</tissue>
    </source>
</reference>
<dbReference type="EMBL" id="VZRD01000090">
    <property type="protein sequence ID" value="NWR31716.1"/>
    <property type="molecule type" value="Genomic_DNA"/>
</dbReference>
<evidence type="ECO:0000256" key="2">
    <source>
        <dbReference type="ARBA" id="ARBA00022729"/>
    </source>
</evidence>
<evidence type="ECO:0000313" key="6">
    <source>
        <dbReference type="EMBL" id="NWR31716.1"/>
    </source>
</evidence>
<name>A0A7K4WAD7_9TYRA</name>
<dbReference type="SMART" id="SM00409">
    <property type="entry name" value="IG"/>
    <property type="match status" value="1"/>
</dbReference>
<sequence>VAPIYSEDVLYALVGENFTFPVEIKQRIEEITWKKNKDKVAEQDGQTPPVYFAPLQSRSVLKENGNLTIFNLEKSDAGAYELHYWDSLNDGYLKFILEVLDPPSEPRISHSIQGDNLVLNCTSDFQRPVTYTWNLSNDPRSHQIQEFSIPIKNIDVTTKATCFITFSQTKKSSEISLIQCIS</sequence>
<keyword evidence="7" id="KW-1185">Reference proteome</keyword>
<dbReference type="AlphaFoldDB" id="A0A7K4WAD7"/>
<dbReference type="Proteomes" id="UP000540952">
    <property type="component" value="Unassembled WGS sequence"/>
</dbReference>